<organism evidence="1 2">
    <name type="scientific">Palleniella muris</name>
    <dbReference type="NCBI Taxonomy" id="3038145"/>
    <lineage>
        <taxon>Bacteria</taxon>
        <taxon>Pseudomonadati</taxon>
        <taxon>Bacteroidota</taxon>
        <taxon>Bacteroidia</taxon>
        <taxon>Bacteroidales</taxon>
        <taxon>Prevotellaceae</taxon>
        <taxon>Palleniella</taxon>
    </lineage>
</organism>
<gene>
    <name evidence="1" type="ORF">E5358_13480</name>
</gene>
<keyword evidence="2" id="KW-1185">Reference proteome</keyword>
<sequence length="786" mass="87978">MKKIFSFMALMLAGFSALTFTSCSDDDDIAGTSVDREFMTMFITDNTRGKGDDYPYNCGLDAAYPHGNTIHLYWYGVKDCAGYQIQMALQSKVSNGADAWNAIQGTDDLLLNEIVGPEQLDMVIKDLQYSTDYRFAIRALSPLDDNVTDFSHASKWYGHGNGRQWQEWMGISTRDRYPTPFVVYANQAETTETTLTIYLNTNLKDVSTGDAAEDAENEKSYRENFNIDAEGNFMYKYLTVKPSPSNPDSKVNPKWNYYEITDADRERGHVVVDGLSPNSVYVIDVIDPTVPVAIDAKYNTCTARSDGKPGEPILLKHDEMISTYHTADMMISPTSTHKRLDVYGEMAAKYDAAPISPVLDDFISNTNYAEGQTFLLEGGKTYYIDGNNITCKGFILRTNPDDVAKGLRARVICGIGKSSQYYNNNPNGEQWQGSYSIFTFGRQPEAGEGGEIYMKTLAFYDIDFDNPMAFNYGDNVAGKGSACGNYFFNMYSNGMAVTLENLIIENCTFKRLVRGFIREQGVNYKKWNNVLIKDNQFFDCGYYSNGAGGYCWIDGSGANTSSNLYKNMKVIGNTFYDSPFPAFFKEEKSVTWDAGIVWNITFSNNTLVNFNTRGNGSIFKMRNLPNGSVFNVQNNLFVLTKKPNDLRVLEFYGADIRETMPLADGTSGIVTLNFDNNWSTNDNLTNGQIFTGNPWTATSNNFGKLVKENKAILNGTLEVNVAKISSTDLMKQPCPPHVAKTSSDQNMHRADALDGTATTDYNVNLFFKNKDNEIFLNNVGAPYWRQ</sequence>
<reference evidence="1" key="1">
    <citation type="submission" date="2019-04" db="EMBL/GenBank/DDBJ databases">
        <title>Microbes associate with the intestines of laboratory mice.</title>
        <authorList>
            <person name="Navarre W."/>
            <person name="Wong E."/>
            <person name="Huang K."/>
            <person name="Tropini C."/>
            <person name="Ng K."/>
            <person name="Yu B."/>
        </authorList>
    </citation>
    <scope>NUCLEOTIDE SEQUENCE</scope>
    <source>
        <strain evidence="1">NM73_A23</strain>
    </source>
</reference>
<dbReference type="Proteomes" id="UP000308886">
    <property type="component" value="Unassembled WGS sequence"/>
</dbReference>
<dbReference type="EMBL" id="SRZC01000028">
    <property type="protein sequence ID" value="TGX80210.1"/>
    <property type="molecule type" value="Genomic_DNA"/>
</dbReference>
<comment type="caution">
    <text evidence="1">The sequence shown here is derived from an EMBL/GenBank/DDBJ whole genome shotgun (WGS) entry which is preliminary data.</text>
</comment>
<proteinExistence type="predicted"/>
<name>A0AC61QMB7_9BACT</name>
<evidence type="ECO:0000313" key="2">
    <source>
        <dbReference type="Proteomes" id="UP000308886"/>
    </source>
</evidence>
<accession>A0AC61QMB7</accession>
<evidence type="ECO:0000313" key="1">
    <source>
        <dbReference type="EMBL" id="TGX80210.1"/>
    </source>
</evidence>
<protein>
    <submittedName>
        <fullName evidence="1">Uncharacterized protein</fullName>
    </submittedName>
</protein>